<dbReference type="EMBL" id="JAVRRG010000042">
    <property type="protein sequence ID" value="KAK5093490.1"/>
    <property type="molecule type" value="Genomic_DNA"/>
</dbReference>
<keyword evidence="1" id="KW-0677">Repeat</keyword>
<evidence type="ECO:0000313" key="5">
    <source>
        <dbReference type="Proteomes" id="UP001345013"/>
    </source>
</evidence>
<evidence type="ECO:0000313" key="4">
    <source>
        <dbReference type="EMBL" id="KAK5093490.1"/>
    </source>
</evidence>
<dbReference type="Proteomes" id="UP001345013">
    <property type="component" value="Unassembled WGS sequence"/>
</dbReference>
<evidence type="ECO:0000256" key="3">
    <source>
        <dbReference type="SAM" id="MobiDB-lite"/>
    </source>
</evidence>
<reference evidence="4 5" key="1">
    <citation type="submission" date="2023-08" db="EMBL/GenBank/DDBJ databases">
        <title>Black Yeasts Isolated from many extreme environments.</title>
        <authorList>
            <person name="Coleine C."/>
            <person name="Stajich J.E."/>
            <person name="Selbmann L."/>
        </authorList>
    </citation>
    <scope>NUCLEOTIDE SEQUENCE [LARGE SCALE GENOMIC DNA]</scope>
    <source>
        <strain evidence="4 5">CCFEE 5885</strain>
    </source>
</reference>
<dbReference type="PANTHER" id="PTHR47435">
    <property type="entry name" value="KELCH REPEAT PROTEIN (AFU_ORTHOLOGUE AFUA_5G12780)"/>
    <property type="match status" value="1"/>
</dbReference>
<keyword evidence="2" id="KW-0408">Iron</keyword>
<dbReference type="Pfam" id="PF24681">
    <property type="entry name" value="Kelch_KLHDC2_KLHL20_DRC7"/>
    <property type="match status" value="1"/>
</dbReference>
<organism evidence="4 5">
    <name type="scientific">Lithohypha guttulata</name>
    <dbReference type="NCBI Taxonomy" id="1690604"/>
    <lineage>
        <taxon>Eukaryota</taxon>
        <taxon>Fungi</taxon>
        <taxon>Dikarya</taxon>
        <taxon>Ascomycota</taxon>
        <taxon>Pezizomycotina</taxon>
        <taxon>Eurotiomycetes</taxon>
        <taxon>Chaetothyriomycetidae</taxon>
        <taxon>Chaetothyriales</taxon>
        <taxon>Trichomeriaceae</taxon>
        <taxon>Lithohypha</taxon>
    </lineage>
</organism>
<dbReference type="Gene3D" id="2.120.10.80">
    <property type="entry name" value="Kelch-type beta propeller"/>
    <property type="match status" value="2"/>
</dbReference>
<evidence type="ECO:0000256" key="2">
    <source>
        <dbReference type="ARBA" id="ARBA00023004"/>
    </source>
</evidence>
<comment type="caution">
    <text evidence="4">The sequence shown here is derived from an EMBL/GenBank/DDBJ whole genome shotgun (WGS) entry which is preliminary data.</text>
</comment>
<accession>A0ABR0KCK8</accession>
<dbReference type="SUPFAM" id="SSF117281">
    <property type="entry name" value="Kelch motif"/>
    <property type="match status" value="2"/>
</dbReference>
<dbReference type="InterPro" id="IPR015915">
    <property type="entry name" value="Kelch-typ_b-propeller"/>
</dbReference>
<feature type="region of interest" description="Disordered" evidence="3">
    <location>
        <begin position="42"/>
        <end position="74"/>
    </location>
</feature>
<evidence type="ECO:0000256" key="1">
    <source>
        <dbReference type="ARBA" id="ARBA00022737"/>
    </source>
</evidence>
<keyword evidence="5" id="KW-1185">Reference proteome</keyword>
<proteinExistence type="predicted"/>
<name>A0ABR0KCK8_9EURO</name>
<dbReference type="PANTHER" id="PTHR47435:SF4">
    <property type="entry name" value="KELCH REPEAT PROTEIN (AFU_ORTHOLOGUE AFUA_5G12780)"/>
    <property type="match status" value="1"/>
</dbReference>
<protein>
    <submittedName>
        <fullName evidence="4">Uncharacterized protein</fullName>
    </submittedName>
</protein>
<gene>
    <name evidence="4" type="ORF">LTR24_004201</name>
</gene>
<sequence>MAKAEWKCIAEHDDLQRSSHVVSVIGRTAYIFGGELVPREPRDNKMFSTDLNGDDATVNATESSPAPSPRVGSASTTLNGRVYLFSGRGGTAMAPIDEAGGVWEYDPSGKGWSLLNQADKSAPCPPARSYHCMTSDRATSIFLHAGCPESGRLSDLWCFNVQEKKWTQLAEAPKPDRGGTSVCFFEGCLYRMNGFDGKTEQGGSLDVYDIKSDSWSTKDFSADGESGPEARSVAALLPVNVQGKQMLMTLFGEHDPSSLGHAGAGKMLGNWWLYDIREDKWLKGGSDSASTPAPRGWFDADVVDQSKIVVAGGLSETNERLKDVWVLSF</sequence>